<dbReference type="EnsemblPlants" id="AET7Gv21039800.2">
    <property type="protein sequence ID" value="AET7Gv21039800.2"/>
    <property type="gene ID" value="AET7Gv21039800"/>
</dbReference>
<dbReference type="Gramene" id="AET7Gv21039800.2">
    <property type="protein sequence ID" value="AET7Gv21039800.2"/>
    <property type="gene ID" value="AET7Gv21039800"/>
</dbReference>
<reference evidence="2" key="2">
    <citation type="journal article" date="2017" name="Nat. Plants">
        <title>The Aegilops tauschii genome reveals multiple impacts of transposons.</title>
        <authorList>
            <person name="Zhao G."/>
            <person name="Zou C."/>
            <person name="Li K."/>
            <person name="Wang K."/>
            <person name="Li T."/>
            <person name="Gao L."/>
            <person name="Zhang X."/>
            <person name="Wang H."/>
            <person name="Yang Z."/>
            <person name="Liu X."/>
            <person name="Jiang W."/>
            <person name="Mao L."/>
            <person name="Kong X."/>
            <person name="Jiao Y."/>
            <person name="Jia J."/>
        </authorList>
    </citation>
    <scope>NUCLEOTIDE SEQUENCE [LARGE SCALE GENOMIC DNA]</scope>
    <source>
        <strain evidence="2">cv. AL8/78</strain>
    </source>
</reference>
<organism evidence="1 2">
    <name type="scientific">Aegilops tauschii subsp. strangulata</name>
    <name type="common">Goatgrass</name>
    <dbReference type="NCBI Taxonomy" id="200361"/>
    <lineage>
        <taxon>Eukaryota</taxon>
        <taxon>Viridiplantae</taxon>
        <taxon>Streptophyta</taxon>
        <taxon>Embryophyta</taxon>
        <taxon>Tracheophyta</taxon>
        <taxon>Spermatophyta</taxon>
        <taxon>Magnoliopsida</taxon>
        <taxon>Liliopsida</taxon>
        <taxon>Poales</taxon>
        <taxon>Poaceae</taxon>
        <taxon>BOP clade</taxon>
        <taxon>Pooideae</taxon>
        <taxon>Triticodae</taxon>
        <taxon>Triticeae</taxon>
        <taxon>Triticinae</taxon>
        <taxon>Aegilops</taxon>
    </lineage>
</organism>
<proteinExistence type="predicted"/>
<name>A0A453SRH0_AEGTS</name>
<accession>A0A453SRH0</accession>
<reference evidence="1" key="5">
    <citation type="journal article" date="2021" name="G3 (Bethesda)">
        <title>Aegilops tauschii genome assembly Aet v5.0 features greater sequence contiguity and improved annotation.</title>
        <authorList>
            <person name="Wang L."/>
            <person name="Zhu T."/>
            <person name="Rodriguez J.C."/>
            <person name="Deal K.R."/>
            <person name="Dubcovsky J."/>
            <person name="McGuire P.E."/>
            <person name="Lux T."/>
            <person name="Spannagl M."/>
            <person name="Mayer K.F.X."/>
            <person name="Baldrich P."/>
            <person name="Meyers B.C."/>
            <person name="Huo N."/>
            <person name="Gu Y.Q."/>
            <person name="Zhou H."/>
            <person name="Devos K.M."/>
            <person name="Bennetzen J.L."/>
            <person name="Unver T."/>
            <person name="Budak H."/>
            <person name="Gulick P.J."/>
            <person name="Galiba G."/>
            <person name="Kalapos B."/>
            <person name="Nelson D.R."/>
            <person name="Li P."/>
            <person name="You F.M."/>
            <person name="Luo M.C."/>
            <person name="Dvorak J."/>
        </authorList>
    </citation>
    <scope>NUCLEOTIDE SEQUENCE [LARGE SCALE GENOMIC DNA]</scope>
    <source>
        <strain evidence="1">cv. AL8/78</strain>
    </source>
</reference>
<keyword evidence="2" id="KW-1185">Reference proteome</keyword>
<reference evidence="1" key="3">
    <citation type="journal article" date="2017" name="Nature">
        <title>Genome sequence of the progenitor of the wheat D genome Aegilops tauschii.</title>
        <authorList>
            <person name="Luo M.C."/>
            <person name="Gu Y.Q."/>
            <person name="Puiu D."/>
            <person name="Wang H."/>
            <person name="Twardziok S.O."/>
            <person name="Deal K.R."/>
            <person name="Huo N."/>
            <person name="Zhu T."/>
            <person name="Wang L."/>
            <person name="Wang Y."/>
            <person name="McGuire P.E."/>
            <person name="Liu S."/>
            <person name="Long H."/>
            <person name="Ramasamy R.K."/>
            <person name="Rodriguez J.C."/>
            <person name="Van S.L."/>
            <person name="Yuan L."/>
            <person name="Wang Z."/>
            <person name="Xia Z."/>
            <person name="Xiao L."/>
            <person name="Anderson O.D."/>
            <person name="Ouyang S."/>
            <person name="Liang Y."/>
            <person name="Zimin A.V."/>
            <person name="Pertea G."/>
            <person name="Qi P."/>
            <person name="Bennetzen J.L."/>
            <person name="Dai X."/>
            <person name="Dawson M.W."/>
            <person name="Muller H.G."/>
            <person name="Kugler K."/>
            <person name="Rivarola-Duarte L."/>
            <person name="Spannagl M."/>
            <person name="Mayer K.F.X."/>
            <person name="Lu F.H."/>
            <person name="Bevan M.W."/>
            <person name="Leroy P."/>
            <person name="Li P."/>
            <person name="You F.M."/>
            <person name="Sun Q."/>
            <person name="Liu Z."/>
            <person name="Lyons E."/>
            <person name="Wicker T."/>
            <person name="Salzberg S.L."/>
            <person name="Devos K.M."/>
            <person name="Dvorak J."/>
        </authorList>
    </citation>
    <scope>NUCLEOTIDE SEQUENCE [LARGE SCALE GENOMIC DNA]</scope>
    <source>
        <strain evidence="1">cv. AL8/78</strain>
    </source>
</reference>
<dbReference type="AlphaFoldDB" id="A0A453SRH0"/>
<evidence type="ECO:0000313" key="2">
    <source>
        <dbReference type="Proteomes" id="UP000015105"/>
    </source>
</evidence>
<dbReference type="Proteomes" id="UP000015105">
    <property type="component" value="Chromosome 7D"/>
</dbReference>
<reference evidence="1" key="4">
    <citation type="submission" date="2019-03" db="UniProtKB">
        <authorList>
            <consortium name="EnsemblPlants"/>
        </authorList>
    </citation>
    <scope>IDENTIFICATION</scope>
</reference>
<sequence>MSDEWDRRLSLLLHNSVLTRTSLWICHGAVAVARRVGGLRREDLLRVAAPLRSLLAAAPYAPPEGSGTSVKSLLASILPSPSQPQTDGAGKEAVDVLLFCAAARAASSEAPALHWVPEGLSRAVAAAMEEMAALGGWGGVAEMLVAMMPEAVTPLKAVL</sequence>
<evidence type="ECO:0000313" key="1">
    <source>
        <dbReference type="EnsemblPlants" id="AET7Gv21039800.2"/>
    </source>
</evidence>
<reference evidence="2" key="1">
    <citation type="journal article" date="2014" name="Science">
        <title>Ancient hybridizations among the ancestral genomes of bread wheat.</title>
        <authorList>
            <consortium name="International Wheat Genome Sequencing Consortium,"/>
            <person name="Marcussen T."/>
            <person name="Sandve S.R."/>
            <person name="Heier L."/>
            <person name="Spannagl M."/>
            <person name="Pfeifer M."/>
            <person name="Jakobsen K.S."/>
            <person name="Wulff B.B."/>
            <person name="Steuernagel B."/>
            <person name="Mayer K.F."/>
            <person name="Olsen O.A."/>
        </authorList>
    </citation>
    <scope>NUCLEOTIDE SEQUENCE [LARGE SCALE GENOMIC DNA]</scope>
    <source>
        <strain evidence="2">cv. AL8/78</strain>
    </source>
</reference>
<protein>
    <submittedName>
        <fullName evidence="1">Uncharacterized protein</fullName>
    </submittedName>
</protein>